<keyword evidence="2 7" id="KW-0032">Aminotransferase</keyword>
<feature type="compositionally biased region" description="Polar residues" evidence="6">
    <location>
        <begin position="1"/>
        <end position="19"/>
    </location>
</feature>
<dbReference type="PROSITE" id="PS00600">
    <property type="entry name" value="AA_TRANSFER_CLASS_3"/>
    <property type="match status" value="1"/>
</dbReference>
<dbReference type="Gene3D" id="3.90.1150.10">
    <property type="entry name" value="Aspartate Aminotransferase, domain 1"/>
    <property type="match status" value="1"/>
</dbReference>
<evidence type="ECO:0000256" key="6">
    <source>
        <dbReference type="SAM" id="MobiDB-lite"/>
    </source>
</evidence>
<dbReference type="PANTHER" id="PTHR43094">
    <property type="entry name" value="AMINOTRANSFERASE"/>
    <property type="match status" value="1"/>
</dbReference>
<dbReference type="RefSeq" id="WP_183339149.1">
    <property type="nucleotide sequence ID" value="NZ_JACHZG010000001.1"/>
</dbReference>
<keyword evidence="3 7" id="KW-0808">Transferase</keyword>
<name>A0A7W5P7T0_9ACTN</name>
<dbReference type="InterPro" id="IPR049704">
    <property type="entry name" value="Aminotrans_3_PPA_site"/>
</dbReference>
<evidence type="ECO:0000256" key="1">
    <source>
        <dbReference type="ARBA" id="ARBA00008954"/>
    </source>
</evidence>
<evidence type="ECO:0000256" key="3">
    <source>
        <dbReference type="ARBA" id="ARBA00022679"/>
    </source>
</evidence>
<evidence type="ECO:0000256" key="2">
    <source>
        <dbReference type="ARBA" id="ARBA00022576"/>
    </source>
</evidence>
<dbReference type="GO" id="GO:0008483">
    <property type="term" value="F:transaminase activity"/>
    <property type="evidence" value="ECO:0007669"/>
    <property type="project" value="UniProtKB-KW"/>
</dbReference>
<comment type="caution">
    <text evidence="7">The sequence shown here is derived from an EMBL/GenBank/DDBJ whole genome shotgun (WGS) entry which is preliminary data.</text>
</comment>
<dbReference type="InterPro" id="IPR005814">
    <property type="entry name" value="Aminotrans_3"/>
</dbReference>
<dbReference type="EMBL" id="JACHZG010000001">
    <property type="protein sequence ID" value="MBB3327742.1"/>
    <property type="molecule type" value="Genomic_DNA"/>
</dbReference>
<reference evidence="7 8" key="1">
    <citation type="submission" date="2020-08" db="EMBL/GenBank/DDBJ databases">
        <title>Sequencing the genomes of 1000 actinobacteria strains.</title>
        <authorList>
            <person name="Klenk H.-P."/>
        </authorList>
    </citation>
    <scope>NUCLEOTIDE SEQUENCE [LARGE SCALE GENOMIC DNA]</scope>
    <source>
        <strain evidence="7 8">DSM 11053</strain>
    </source>
</reference>
<organism evidence="7 8">
    <name type="scientific">Microlunatus antarcticus</name>
    <dbReference type="NCBI Taxonomy" id="53388"/>
    <lineage>
        <taxon>Bacteria</taxon>
        <taxon>Bacillati</taxon>
        <taxon>Actinomycetota</taxon>
        <taxon>Actinomycetes</taxon>
        <taxon>Propionibacteriales</taxon>
        <taxon>Propionibacteriaceae</taxon>
        <taxon>Microlunatus</taxon>
    </lineage>
</organism>
<comment type="similarity">
    <text evidence="1 5">Belongs to the class-III pyridoxal-phosphate-dependent aminotransferase family.</text>
</comment>
<keyword evidence="8" id="KW-1185">Reference proteome</keyword>
<proteinExistence type="inferred from homology"/>
<dbReference type="InterPro" id="IPR015422">
    <property type="entry name" value="PyrdxlP-dep_Trfase_small"/>
</dbReference>
<dbReference type="CDD" id="cd00610">
    <property type="entry name" value="OAT_like"/>
    <property type="match status" value="1"/>
</dbReference>
<dbReference type="FunFam" id="3.40.640.10:FF:000014">
    <property type="entry name" value="Adenosylmethionine-8-amino-7-oxononanoate aminotransferase, probable"/>
    <property type="match status" value="1"/>
</dbReference>
<dbReference type="GO" id="GO:0030170">
    <property type="term" value="F:pyridoxal phosphate binding"/>
    <property type="evidence" value="ECO:0007669"/>
    <property type="project" value="InterPro"/>
</dbReference>
<dbReference type="SUPFAM" id="SSF53383">
    <property type="entry name" value="PLP-dependent transferases"/>
    <property type="match status" value="1"/>
</dbReference>
<dbReference type="AlphaFoldDB" id="A0A7W5P7T0"/>
<dbReference type="NCBIfam" id="NF005102">
    <property type="entry name" value="PRK06541.1"/>
    <property type="match status" value="1"/>
</dbReference>
<dbReference type="InterPro" id="IPR015424">
    <property type="entry name" value="PyrdxlP-dep_Trfase"/>
</dbReference>
<protein>
    <submittedName>
        <fullName evidence="7">Adenosylmethionine-8-amino-7-oxononanoate aminotransferase</fullName>
    </submittedName>
</protein>
<accession>A0A7W5P7T0</accession>
<keyword evidence="4 5" id="KW-0663">Pyridoxal phosphate</keyword>
<dbReference type="Pfam" id="PF00202">
    <property type="entry name" value="Aminotran_3"/>
    <property type="match status" value="1"/>
</dbReference>
<feature type="region of interest" description="Disordered" evidence="6">
    <location>
        <begin position="1"/>
        <end position="23"/>
    </location>
</feature>
<dbReference type="Gene3D" id="3.40.640.10">
    <property type="entry name" value="Type I PLP-dependent aspartate aminotransferase-like (Major domain)"/>
    <property type="match status" value="1"/>
</dbReference>
<evidence type="ECO:0000256" key="4">
    <source>
        <dbReference type="ARBA" id="ARBA00022898"/>
    </source>
</evidence>
<dbReference type="InterPro" id="IPR015421">
    <property type="entry name" value="PyrdxlP-dep_Trfase_major"/>
</dbReference>
<dbReference type="PANTHER" id="PTHR43094:SF1">
    <property type="entry name" value="AMINOTRANSFERASE CLASS-III"/>
    <property type="match status" value="1"/>
</dbReference>
<evidence type="ECO:0000313" key="8">
    <source>
        <dbReference type="Proteomes" id="UP000565572"/>
    </source>
</evidence>
<evidence type="ECO:0000256" key="5">
    <source>
        <dbReference type="RuleBase" id="RU003560"/>
    </source>
</evidence>
<dbReference type="Proteomes" id="UP000565572">
    <property type="component" value="Unassembled WGS sequence"/>
</dbReference>
<evidence type="ECO:0000313" key="7">
    <source>
        <dbReference type="EMBL" id="MBB3327742.1"/>
    </source>
</evidence>
<gene>
    <name evidence="7" type="ORF">FHX39_002686</name>
</gene>
<sequence>MTSTPQEVAQESAGTTTPRGTDRGLAARNHLWKHFTRESAYGEGHEVPIIVRGEGAYIWDDRGRRYLDGLAGLFVVQAGHGRHELAEAAAKQARDLAFFPLWSYAHPAAIDLAERLAHYAPGDLNRVFFTTGGAEAVESAWKLAKQYFKLVGKPLKTKVISRSVAYHGTTQGALAITGIPALKEVYEPLVPGTFRVPNTNAYRAPDVFAGDGKAFGRWAADRIEEAILFEGPDTVAAVFLEPVQNAGGCFPPPPGYFERVREICDEHDVLLVSDEVICAFGRIGSMFACDDLGYVPDIITCAKGMTSGYSPIGAMIASERLFEPFAHGTTTFAHGYTFGGHPVSAAVAMANLDLFERERLNEHVHTEGPAFRRTLEKLLDLPIVGDVRGEGFFYGIELVKDKTTKETFDADESERMLRGFLSGALFEAGLYCRADDRGDPVIQLAPPLISGQSEFDQMESILRDVLTRAWALI</sequence>